<keyword evidence="11 14" id="KW-0472">Membrane</keyword>
<dbReference type="InterPro" id="IPR012910">
    <property type="entry name" value="Plug_dom"/>
</dbReference>
<evidence type="ECO:0000256" key="5">
    <source>
        <dbReference type="ARBA" id="ARBA00022496"/>
    </source>
</evidence>
<proteinExistence type="inferred from homology"/>
<dbReference type="SUPFAM" id="SSF56935">
    <property type="entry name" value="Porins"/>
    <property type="match status" value="1"/>
</dbReference>
<name>A0A1M4U6F4_9SPHI</name>
<feature type="domain" description="TonB-dependent receptor plug" evidence="18">
    <location>
        <begin position="258"/>
        <end position="350"/>
    </location>
</feature>
<evidence type="ECO:0000256" key="3">
    <source>
        <dbReference type="ARBA" id="ARBA00022448"/>
    </source>
</evidence>
<dbReference type="SUPFAM" id="SSF49452">
    <property type="entry name" value="Starch-binding domain-like"/>
    <property type="match status" value="1"/>
</dbReference>
<reference evidence="20" key="1">
    <citation type="submission" date="2016-11" db="EMBL/GenBank/DDBJ databases">
        <authorList>
            <person name="Varghese N."/>
            <person name="Submissions S."/>
        </authorList>
    </citation>
    <scope>NUCLEOTIDE SEQUENCE [LARGE SCALE GENOMIC DNA]</scope>
    <source>
        <strain evidence="20">DSM 16990</strain>
    </source>
</reference>
<dbReference type="AlphaFoldDB" id="A0A1M4U6F4"/>
<dbReference type="Proteomes" id="UP000184287">
    <property type="component" value="Unassembled WGS sequence"/>
</dbReference>
<dbReference type="GO" id="GO:0015891">
    <property type="term" value="P:siderophore transport"/>
    <property type="evidence" value="ECO:0007669"/>
    <property type="project" value="InterPro"/>
</dbReference>
<dbReference type="InterPro" id="IPR010105">
    <property type="entry name" value="TonB_sidphr_rcpt"/>
</dbReference>
<dbReference type="NCBIfam" id="TIGR01783">
    <property type="entry name" value="TonB-siderophor"/>
    <property type="match status" value="1"/>
</dbReference>
<dbReference type="PROSITE" id="PS52016">
    <property type="entry name" value="TONB_DEPENDENT_REC_3"/>
    <property type="match status" value="1"/>
</dbReference>
<dbReference type="GO" id="GO:0030246">
    <property type="term" value="F:carbohydrate binding"/>
    <property type="evidence" value="ECO:0007669"/>
    <property type="project" value="InterPro"/>
</dbReference>
<dbReference type="Gene3D" id="2.170.130.10">
    <property type="entry name" value="TonB-dependent receptor, plug domain"/>
    <property type="match status" value="1"/>
</dbReference>
<evidence type="ECO:0000256" key="2">
    <source>
        <dbReference type="ARBA" id="ARBA00009810"/>
    </source>
</evidence>
<sequence length="926" mass="101528">MKINPVSVGKLHTGLLKNQFIINLTTNKSMYKGRTQKKQFVKFLILIFSILYLPNISYGQQSQVLDKPVTLQLSNVSLADALAAITRGTGIQFSYSSTQLNVRRKVNIDFKQKPLKEALTDLLGTELKGLSVKGTQVTIRTSDGKGSIKGIVRTKDGKAAEFVTVGIKGLKSAQVDARGNYLLKDIEAGNYKLIASFVGLGVQEKEVKVVAGETVSVNYTLAESNEQLEEVVINGGSTNKYSVKRTTTSSKMPLGNLENPQVYTTIPKTLLTEQMVTEFSMALKNSPGVYKIQGSRGIATDGASAYSMRGFATTASLTDGMPAQTNGEIDPANVERVELIKGPSGTLFGGTVVSFGGLINIVTKKPIDTIGAEVNYTGGSYGLNRVSADVYGPVTKDKKLLFRMNGAYQNQNSFQDAGFRKSIFIAPALEYRVNEKLNVSMNLGYYQLKGTSPSVIFMNRSRQFFDRTPQELNYDWNRSYTSNDLVMRNPTLNIKGQVSYKISNQWTSQTIFSRNSRKSDGFYQYEFIRLKNTDAGVERNIALYNSTNTATNLQQNFIGDFKVLGLRNRLVVGLDYLHQTSKNDNSPNVVLDTIDATNPADAKYKNISYDFAMAKLAASKGLPTIDNGQSNIYSAYASDVININDRLMAMLSLRVDRFQNKGILNLKTNVRSGAYMQTAVSPKLGLVYQVLKDKVSLFGNYMNGFSNVLTPTQPEGSGVSGTFKPQQANQFEAGAKMDLFEGKLSFTASVYDIKVSNMTRTEQVTVNGVNYTVSVQNGTQKSKGVEFELIANPLEGLNIIAGYSYNDSKLIKATENLEGRRPASAGPKTLINSWISYALPRGNLKGLGLGTGINYIGEHLNANSKTTGVFTLPSYIMATATVFYDKPHYRIGVKVDNLANELYFTGQTVLSPQMPRTIAASVTVKL</sequence>
<dbReference type="InterPro" id="IPR000531">
    <property type="entry name" value="Beta-barrel_TonB"/>
</dbReference>
<dbReference type="EMBL" id="FQUQ01000001">
    <property type="protein sequence ID" value="SHE52228.1"/>
    <property type="molecule type" value="Genomic_DNA"/>
</dbReference>
<dbReference type="PANTHER" id="PTHR32552:SF68">
    <property type="entry name" value="FERRICHROME OUTER MEMBRANE TRANSPORTER_PHAGE RECEPTOR"/>
    <property type="match status" value="1"/>
</dbReference>
<keyword evidence="9" id="KW-0406">Ion transport</keyword>
<gene>
    <name evidence="19" type="ORF">SAMN04488522_101445</name>
</gene>
<keyword evidence="20" id="KW-1185">Reference proteome</keyword>
<feature type="domain" description="TonB-dependent receptor-like beta-barrel" evidence="17">
    <location>
        <begin position="459"/>
        <end position="898"/>
    </location>
</feature>
<dbReference type="InterPro" id="IPR039426">
    <property type="entry name" value="TonB-dep_rcpt-like"/>
</dbReference>
<organism evidence="19 20">
    <name type="scientific">Pedobacter caeni</name>
    <dbReference type="NCBI Taxonomy" id="288992"/>
    <lineage>
        <taxon>Bacteria</taxon>
        <taxon>Pseudomonadati</taxon>
        <taxon>Bacteroidota</taxon>
        <taxon>Sphingobacteriia</taxon>
        <taxon>Sphingobacteriales</taxon>
        <taxon>Sphingobacteriaceae</taxon>
        <taxon>Pedobacter</taxon>
    </lineage>
</organism>
<evidence type="ECO:0000259" key="17">
    <source>
        <dbReference type="Pfam" id="PF00593"/>
    </source>
</evidence>
<evidence type="ECO:0000256" key="4">
    <source>
        <dbReference type="ARBA" id="ARBA00022452"/>
    </source>
</evidence>
<dbReference type="Gene3D" id="2.40.170.20">
    <property type="entry name" value="TonB-dependent receptor, beta-barrel domain"/>
    <property type="match status" value="1"/>
</dbReference>
<accession>A0A1M4U6F4</accession>
<keyword evidence="8" id="KW-0408">Iron</keyword>
<keyword evidence="10 15" id="KW-0798">TonB box</keyword>
<dbReference type="PANTHER" id="PTHR32552">
    <property type="entry name" value="FERRICHROME IRON RECEPTOR-RELATED"/>
    <property type="match status" value="1"/>
</dbReference>
<evidence type="ECO:0000256" key="9">
    <source>
        <dbReference type="ARBA" id="ARBA00023065"/>
    </source>
</evidence>
<evidence type="ECO:0000256" key="16">
    <source>
        <dbReference type="SAM" id="Phobius"/>
    </source>
</evidence>
<dbReference type="CDD" id="cd01347">
    <property type="entry name" value="ligand_gated_channel"/>
    <property type="match status" value="1"/>
</dbReference>
<keyword evidence="7" id="KW-0732">Signal</keyword>
<evidence type="ECO:0000256" key="6">
    <source>
        <dbReference type="ARBA" id="ARBA00022692"/>
    </source>
</evidence>
<dbReference type="InterPro" id="IPR037066">
    <property type="entry name" value="Plug_dom_sf"/>
</dbReference>
<keyword evidence="5" id="KW-0410">Iron transport</keyword>
<dbReference type="InterPro" id="IPR036942">
    <property type="entry name" value="Beta-barrel_TonB_sf"/>
</dbReference>
<evidence type="ECO:0000256" key="10">
    <source>
        <dbReference type="ARBA" id="ARBA00023077"/>
    </source>
</evidence>
<evidence type="ECO:0000256" key="14">
    <source>
        <dbReference type="PROSITE-ProRule" id="PRU01360"/>
    </source>
</evidence>
<keyword evidence="6 14" id="KW-0812">Transmembrane</keyword>
<feature type="transmembrane region" description="Helical" evidence="16">
    <location>
        <begin position="40"/>
        <end position="58"/>
    </location>
</feature>
<evidence type="ECO:0000256" key="1">
    <source>
        <dbReference type="ARBA" id="ARBA00004571"/>
    </source>
</evidence>
<evidence type="ECO:0000256" key="12">
    <source>
        <dbReference type="ARBA" id="ARBA00023170"/>
    </source>
</evidence>
<keyword evidence="4 14" id="KW-1134">Transmembrane beta strand</keyword>
<evidence type="ECO:0000256" key="13">
    <source>
        <dbReference type="ARBA" id="ARBA00023237"/>
    </source>
</evidence>
<comment type="subcellular location">
    <subcellularLocation>
        <location evidence="1 14">Cell outer membrane</location>
        <topology evidence="1 14">Multi-pass membrane protein</topology>
    </subcellularLocation>
</comment>
<dbReference type="Pfam" id="PF00593">
    <property type="entry name" value="TonB_dep_Rec_b-barrel"/>
    <property type="match status" value="1"/>
</dbReference>
<protein>
    <submittedName>
        <fullName evidence="19">Iron complex outermembrane recepter protein</fullName>
    </submittedName>
</protein>
<keyword evidence="3 14" id="KW-0813">Transport</keyword>
<evidence type="ECO:0000313" key="20">
    <source>
        <dbReference type="Proteomes" id="UP000184287"/>
    </source>
</evidence>
<dbReference type="Pfam" id="PF13715">
    <property type="entry name" value="CarbopepD_reg_2"/>
    <property type="match status" value="1"/>
</dbReference>
<evidence type="ECO:0000256" key="15">
    <source>
        <dbReference type="RuleBase" id="RU003357"/>
    </source>
</evidence>
<evidence type="ECO:0000256" key="11">
    <source>
        <dbReference type="ARBA" id="ARBA00023136"/>
    </source>
</evidence>
<evidence type="ECO:0000313" key="19">
    <source>
        <dbReference type="EMBL" id="SHE52228.1"/>
    </source>
</evidence>
<keyword evidence="13 14" id="KW-0998">Cell outer membrane</keyword>
<dbReference type="GO" id="GO:0038023">
    <property type="term" value="F:signaling receptor activity"/>
    <property type="evidence" value="ECO:0007669"/>
    <property type="project" value="InterPro"/>
</dbReference>
<keyword evidence="16" id="KW-1133">Transmembrane helix</keyword>
<evidence type="ECO:0000256" key="7">
    <source>
        <dbReference type="ARBA" id="ARBA00022729"/>
    </source>
</evidence>
<keyword evidence="12" id="KW-0675">Receptor</keyword>
<comment type="similarity">
    <text evidence="2 14 15">Belongs to the TonB-dependent receptor family.</text>
</comment>
<dbReference type="Pfam" id="PF07715">
    <property type="entry name" value="Plug"/>
    <property type="match status" value="1"/>
</dbReference>
<dbReference type="GO" id="GO:0009279">
    <property type="term" value="C:cell outer membrane"/>
    <property type="evidence" value="ECO:0007669"/>
    <property type="project" value="UniProtKB-SubCell"/>
</dbReference>
<dbReference type="RefSeq" id="WP_317042752.1">
    <property type="nucleotide sequence ID" value="NZ_FQUQ01000001.1"/>
</dbReference>
<evidence type="ECO:0000256" key="8">
    <source>
        <dbReference type="ARBA" id="ARBA00023004"/>
    </source>
</evidence>
<dbReference type="Gene3D" id="2.60.40.1120">
    <property type="entry name" value="Carboxypeptidase-like, regulatory domain"/>
    <property type="match status" value="1"/>
</dbReference>
<dbReference type="GO" id="GO:0015344">
    <property type="term" value="F:siderophore uptake transmembrane transporter activity"/>
    <property type="evidence" value="ECO:0007669"/>
    <property type="project" value="TreeGrafter"/>
</dbReference>
<dbReference type="InterPro" id="IPR013784">
    <property type="entry name" value="Carb-bd-like_fold"/>
</dbReference>
<evidence type="ECO:0000259" key="18">
    <source>
        <dbReference type="Pfam" id="PF07715"/>
    </source>
</evidence>
<dbReference type="STRING" id="288992.SAMN04488522_101445"/>